<dbReference type="InterPro" id="IPR027974">
    <property type="entry name" value="DUF4470"/>
</dbReference>
<comment type="subcellular location">
    <subcellularLocation>
        <location evidence="1">Cytoplasm</location>
    </subcellularLocation>
</comment>
<evidence type="ECO:0000256" key="2">
    <source>
        <dbReference type="ARBA" id="ARBA00010449"/>
    </source>
</evidence>
<gene>
    <name evidence="8" type="ORF">TTHERM_00929510</name>
</gene>
<evidence type="ECO:0000259" key="6">
    <source>
        <dbReference type="Pfam" id="PF14737"/>
    </source>
</evidence>
<dbReference type="GeneID" id="7824339"/>
<sequence length="556" mass="66927">MEIIEQIGFIHFWGLSPAIDFLDDTPQKDAINVLLMCTSDLRHVLKTIADNCISNKDSQKIKKLNIYVYEKQKESFCRWLLLLQILQTTSLSFRERVELFLDVFGNAMIREKSQRYIDSILPTIQNLIAEETKKTRTPLEQIFDFKEVKFKERDELSDIVNSWHSKIPFTMEKHRDQRLRYHYKERYDFRKNLIDWDYQMGLKDFASIIHFYHYREWRQTGIAFEQRFSSYIVPNRTMSSYIPGKKKLTYENVVVRGYWGDIIISPYISMGVECDVEPEKEKLFKISNMQHVGHSVEVTEFNLQYWLQMIEKQEEYHLTFTDPYRSDKNAEEKKKEAKRMDAKKENEEIKEEENEEDDEEEEKKEDKKEKEEDKKEEQDKQEEKKDKKEGEEEEIPVEKPKDSVKQEENKKEDLSGLSPEEIEQRQKEYREKKEKEDYLKGSEMYDLLEGFKQMNIKIIPVFEELPKLAIKKKFQDFFDIGVVGFIQSGVLKDNEFLKLFSKEAFLYFENTNYIVPLKKDERKQYNEKIIQLANDIKLKHCSEYNSQHHYKFTVQK</sequence>
<dbReference type="AlphaFoldDB" id="Q24CJ1"/>
<comment type="similarity">
    <text evidence="2">Belongs to the DNAAF3 family.</text>
</comment>
<protein>
    <submittedName>
        <fullName evidence="8">Uncharacterized protein</fullName>
    </submittedName>
</protein>
<evidence type="ECO:0000313" key="9">
    <source>
        <dbReference type="Proteomes" id="UP000009168"/>
    </source>
</evidence>
<dbReference type="GO" id="GO:0044458">
    <property type="term" value="P:motile cilium assembly"/>
    <property type="evidence" value="ECO:0007669"/>
    <property type="project" value="TreeGrafter"/>
</dbReference>
<dbReference type="PANTHER" id="PTHR22118">
    <property type="entry name" value="DYNEIN ASSEMBLY FACTOR 3, AXONEMAL"/>
    <property type="match status" value="1"/>
</dbReference>
<dbReference type="InParanoid" id="Q24CJ1"/>
<feature type="region of interest" description="Disordered" evidence="5">
    <location>
        <begin position="327"/>
        <end position="435"/>
    </location>
</feature>
<keyword evidence="3" id="KW-0963">Cytoplasm</keyword>
<dbReference type="KEGG" id="tet:TTHERM_00929510"/>
<feature type="compositionally biased region" description="Basic and acidic residues" evidence="5">
    <location>
        <begin position="422"/>
        <end position="435"/>
    </location>
</feature>
<feature type="domain" description="Dynein assembly factor 3 C-terminal" evidence="7">
    <location>
        <begin position="143"/>
        <end position="541"/>
    </location>
</feature>
<evidence type="ECO:0000256" key="5">
    <source>
        <dbReference type="SAM" id="MobiDB-lite"/>
    </source>
</evidence>
<dbReference type="GO" id="GO:0070286">
    <property type="term" value="P:axonemal dynein complex assembly"/>
    <property type="evidence" value="ECO:0007669"/>
    <property type="project" value="InterPro"/>
</dbReference>
<organism evidence="8 9">
    <name type="scientific">Tetrahymena thermophila (strain SB210)</name>
    <dbReference type="NCBI Taxonomy" id="312017"/>
    <lineage>
        <taxon>Eukaryota</taxon>
        <taxon>Sar</taxon>
        <taxon>Alveolata</taxon>
        <taxon>Ciliophora</taxon>
        <taxon>Intramacronucleata</taxon>
        <taxon>Oligohymenophorea</taxon>
        <taxon>Hymenostomatida</taxon>
        <taxon>Tetrahymenina</taxon>
        <taxon>Tetrahymenidae</taxon>
        <taxon>Tetrahymena</taxon>
    </lineage>
</organism>
<evidence type="ECO:0000256" key="1">
    <source>
        <dbReference type="ARBA" id="ARBA00004496"/>
    </source>
</evidence>
<dbReference type="PANTHER" id="PTHR22118:SF14">
    <property type="entry name" value="DYNEIN AXONEMAL ASSEMBLY FACTOR 3"/>
    <property type="match status" value="1"/>
</dbReference>
<evidence type="ECO:0000256" key="4">
    <source>
        <dbReference type="ARBA" id="ARBA00022794"/>
    </source>
</evidence>
<feature type="compositionally biased region" description="Basic and acidic residues" evidence="5">
    <location>
        <begin position="327"/>
        <end position="347"/>
    </location>
</feature>
<dbReference type="eggNOG" id="ENOG502QT97">
    <property type="taxonomic scope" value="Eukaryota"/>
</dbReference>
<dbReference type="InterPro" id="IPR039304">
    <property type="entry name" value="DNAAF3"/>
</dbReference>
<dbReference type="Proteomes" id="UP000009168">
    <property type="component" value="Unassembled WGS sequence"/>
</dbReference>
<dbReference type="EMBL" id="GG662368">
    <property type="protein sequence ID" value="EAS05469.1"/>
    <property type="molecule type" value="Genomic_DNA"/>
</dbReference>
<keyword evidence="4" id="KW-0970">Cilium biogenesis/degradation</keyword>
<dbReference type="GO" id="GO:0005737">
    <property type="term" value="C:cytoplasm"/>
    <property type="evidence" value="ECO:0007669"/>
    <property type="project" value="UniProtKB-SubCell"/>
</dbReference>
<name>Q24CJ1_TETTS</name>
<keyword evidence="9" id="KW-1185">Reference proteome</keyword>
<accession>Q24CJ1</accession>
<feature type="compositionally biased region" description="Basic and acidic residues" evidence="5">
    <location>
        <begin position="364"/>
        <end position="414"/>
    </location>
</feature>
<evidence type="ECO:0000256" key="3">
    <source>
        <dbReference type="ARBA" id="ARBA00022490"/>
    </source>
</evidence>
<dbReference type="HOGENOM" id="CLU_024420_1_0_1"/>
<dbReference type="RefSeq" id="XP_001025714.1">
    <property type="nucleotide sequence ID" value="XM_001025714.1"/>
</dbReference>
<dbReference type="Pfam" id="PF14737">
    <property type="entry name" value="DUF4470"/>
    <property type="match status" value="1"/>
</dbReference>
<feature type="domain" description="DUF4470" evidence="6">
    <location>
        <begin position="12"/>
        <end position="109"/>
    </location>
</feature>
<evidence type="ECO:0000259" key="7">
    <source>
        <dbReference type="Pfam" id="PF14740"/>
    </source>
</evidence>
<evidence type="ECO:0000313" key="8">
    <source>
        <dbReference type="EMBL" id="EAS05469.1"/>
    </source>
</evidence>
<dbReference type="InterPro" id="IPR028235">
    <property type="entry name" value="DNAAF3_C"/>
</dbReference>
<dbReference type="Pfam" id="PF14740">
    <property type="entry name" value="DUF4471"/>
    <property type="match status" value="1"/>
</dbReference>
<feature type="compositionally biased region" description="Acidic residues" evidence="5">
    <location>
        <begin position="348"/>
        <end position="363"/>
    </location>
</feature>
<proteinExistence type="inferred from homology"/>
<reference evidence="9" key="1">
    <citation type="journal article" date="2006" name="PLoS Biol.">
        <title>Macronuclear genome sequence of the ciliate Tetrahymena thermophila, a model eukaryote.</title>
        <authorList>
            <person name="Eisen J.A."/>
            <person name="Coyne R.S."/>
            <person name="Wu M."/>
            <person name="Wu D."/>
            <person name="Thiagarajan M."/>
            <person name="Wortman J.R."/>
            <person name="Badger J.H."/>
            <person name="Ren Q."/>
            <person name="Amedeo P."/>
            <person name="Jones K.M."/>
            <person name="Tallon L.J."/>
            <person name="Delcher A.L."/>
            <person name="Salzberg S.L."/>
            <person name="Silva J.C."/>
            <person name="Haas B.J."/>
            <person name="Majoros W.H."/>
            <person name="Farzad M."/>
            <person name="Carlton J.M."/>
            <person name="Smith R.K. Jr."/>
            <person name="Garg J."/>
            <person name="Pearlman R.E."/>
            <person name="Karrer K.M."/>
            <person name="Sun L."/>
            <person name="Manning G."/>
            <person name="Elde N.C."/>
            <person name="Turkewitz A.P."/>
            <person name="Asai D.J."/>
            <person name="Wilkes D.E."/>
            <person name="Wang Y."/>
            <person name="Cai H."/>
            <person name="Collins K."/>
            <person name="Stewart B.A."/>
            <person name="Lee S.R."/>
            <person name="Wilamowska K."/>
            <person name="Weinberg Z."/>
            <person name="Ruzzo W.L."/>
            <person name="Wloga D."/>
            <person name="Gaertig J."/>
            <person name="Frankel J."/>
            <person name="Tsao C.-C."/>
            <person name="Gorovsky M.A."/>
            <person name="Keeling P.J."/>
            <person name="Waller R.F."/>
            <person name="Patron N.J."/>
            <person name="Cherry J.M."/>
            <person name="Stover N.A."/>
            <person name="Krieger C.J."/>
            <person name="del Toro C."/>
            <person name="Ryder H.F."/>
            <person name="Williamson S.C."/>
            <person name="Barbeau R.A."/>
            <person name="Hamilton E.P."/>
            <person name="Orias E."/>
        </authorList>
    </citation>
    <scope>NUCLEOTIDE SEQUENCE [LARGE SCALE GENOMIC DNA]</scope>
    <source>
        <strain evidence="9">SB210</strain>
    </source>
</reference>
<dbReference type="STRING" id="312017.Q24CJ1"/>
<dbReference type="OrthoDB" id="538817at2759"/>
<dbReference type="OMA" id="RDWRNTG"/>